<feature type="region of interest" description="Disordered" evidence="7">
    <location>
        <begin position="474"/>
        <end position="523"/>
    </location>
</feature>
<dbReference type="PROSITE" id="PS50089">
    <property type="entry name" value="ZF_RING_2"/>
    <property type="match status" value="1"/>
</dbReference>
<feature type="domain" description="RRM" evidence="9">
    <location>
        <begin position="386"/>
        <end position="465"/>
    </location>
</feature>
<feature type="region of interest" description="Disordered" evidence="7">
    <location>
        <begin position="275"/>
        <end position="294"/>
    </location>
</feature>
<dbReference type="OrthoDB" id="10251804at2759"/>
<keyword evidence="2 5" id="KW-0863">Zinc-finger</keyword>
<evidence type="ECO:0000256" key="6">
    <source>
        <dbReference type="PROSITE-ProRule" id="PRU00176"/>
    </source>
</evidence>
<dbReference type="Proteomes" id="UP000186922">
    <property type="component" value="Unassembled WGS sequence"/>
</dbReference>
<feature type="region of interest" description="Disordered" evidence="7">
    <location>
        <begin position="138"/>
        <end position="187"/>
    </location>
</feature>
<evidence type="ECO:0000256" key="2">
    <source>
        <dbReference type="ARBA" id="ARBA00022771"/>
    </source>
</evidence>
<organism evidence="10 11">
    <name type="scientific">Ramazzottius varieornatus</name>
    <name type="common">Water bear</name>
    <name type="synonym">Tardigrade</name>
    <dbReference type="NCBI Taxonomy" id="947166"/>
    <lineage>
        <taxon>Eukaryota</taxon>
        <taxon>Metazoa</taxon>
        <taxon>Ecdysozoa</taxon>
        <taxon>Tardigrada</taxon>
        <taxon>Eutardigrada</taxon>
        <taxon>Parachela</taxon>
        <taxon>Hypsibioidea</taxon>
        <taxon>Ramazzottiidae</taxon>
        <taxon>Ramazzottius</taxon>
    </lineage>
</organism>
<evidence type="ECO:0008006" key="12">
    <source>
        <dbReference type="Google" id="ProtNLM"/>
    </source>
</evidence>
<dbReference type="GO" id="GO:0003723">
    <property type="term" value="F:RNA binding"/>
    <property type="evidence" value="ECO:0007669"/>
    <property type="project" value="UniProtKB-UniRule"/>
</dbReference>
<comment type="caution">
    <text evidence="10">The sequence shown here is derived from an EMBL/GenBank/DDBJ whole genome shotgun (WGS) entry which is preliminary data.</text>
</comment>
<accession>A0A1D1UP30</accession>
<dbReference type="SUPFAM" id="SSF54928">
    <property type="entry name" value="RNA-binding domain, RBD"/>
    <property type="match status" value="2"/>
</dbReference>
<dbReference type="SUPFAM" id="SSF57850">
    <property type="entry name" value="RING/U-box"/>
    <property type="match status" value="1"/>
</dbReference>
<evidence type="ECO:0000256" key="5">
    <source>
        <dbReference type="PROSITE-ProRule" id="PRU00175"/>
    </source>
</evidence>
<evidence type="ECO:0000256" key="7">
    <source>
        <dbReference type="SAM" id="MobiDB-lite"/>
    </source>
</evidence>
<name>A0A1D1UP30_RAMVA</name>
<evidence type="ECO:0000313" key="10">
    <source>
        <dbReference type="EMBL" id="GAU90270.1"/>
    </source>
</evidence>
<evidence type="ECO:0000256" key="3">
    <source>
        <dbReference type="ARBA" id="ARBA00022833"/>
    </source>
</evidence>
<proteinExistence type="predicted"/>
<dbReference type="CDD" id="cd00590">
    <property type="entry name" value="RRM_SF"/>
    <property type="match status" value="1"/>
</dbReference>
<comment type="subcellular location">
    <subcellularLocation>
        <location evidence="1">Nucleus</location>
    </subcellularLocation>
</comment>
<dbReference type="GO" id="GO:0010468">
    <property type="term" value="P:regulation of gene expression"/>
    <property type="evidence" value="ECO:0007669"/>
    <property type="project" value="TreeGrafter"/>
</dbReference>
<dbReference type="SMART" id="SM00360">
    <property type="entry name" value="RRM"/>
    <property type="match status" value="2"/>
</dbReference>
<evidence type="ECO:0000259" key="8">
    <source>
        <dbReference type="PROSITE" id="PS50089"/>
    </source>
</evidence>
<dbReference type="Pfam" id="PF13920">
    <property type="entry name" value="zf-C3HC4_3"/>
    <property type="match status" value="1"/>
</dbReference>
<dbReference type="STRING" id="947166.A0A1D1UP30"/>
<dbReference type="GO" id="GO:0008270">
    <property type="term" value="F:zinc ion binding"/>
    <property type="evidence" value="ECO:0007669"/>
    <property type="project" value="UniProtKB-KW"/>
</dbReference>
<keyword evidence="11" id="KW-1185">Reference proteome</keyword>
<protein>
    <recommendedName>
        <fullName evidence="12">RING-type domain-containing protein</fullName>
    </recommendedName>
</protein>
<feature type="domain" description="RING-type" evidence="8">
    <location>
        <begin position="529"/>
        <end position="564"/>
    </location>
</feature>
<feature type="compositionally biased region" description="Basic and acidic residues" evidence="7">
    <location>
        <begin position="474"/>
        <end position="489"/>
    </location>
</feature>
<feature type="compositionally biased region" description="Polar residues" evidence="7">
    <location>
        <begin position="169"/>
        <end position="180"/>
    </location>
</feature>
<dbReference type="InterPro" id="IPR035979">
    <property type="entry name" value="RBD_domain_sf"/>
</dbReference>
<evidence type="ECO:0000259" key="9">
    <source>
        <dbReference type="PROSITE" id="PS50102"/>
    </source>
</evidence>
<dbReference type="GO" id="GO:0005654">
    <property type="term" value="C:nucleoplasm"/>
    <property type="evidence" value="ECO:0007669"/>
    <property type="project" value="TreeGrafter"/>
</dbReference>
<reference evidence="10 11" key="1">
    <citation type="journal article" date="2016" name="Nat. Commun.">
        <title>Extremotolerant tardigrade genome and improved radiotolerance of human cultured cells by tardigrade-unique protein.</title>
        <authorList>
            <person name="Hashimoto T."/>
            <person name="Horikawa D.D."/>
            <person name="Saito Y."/>
            <person name="Kuwahara H."/>
            <person name="Kozuka-Hata H."/>
            <person name="Shin-I T."/>
            <person name="Minakuchi Y."/>
            <person name="Ohishi K."/>
            <person name="Motoyama A."/>
            <person name="Aizu T."/>
            <person name="Enomoto A."/>
            <person name="Kondo K."/>
            <person name="Tanaka S."/>
            <person name="Hara Y."/>
            <person name="Koshikawa S."/>
            <person name="Sagara H."/>
            <person name="Miura T."/>
            <person name="Yokobori S."/>
            <person name="Miyagawa K."/>
            <person name="Suzuki Y."/>
            <person name="Kubo T."/>
            <person name="Oyama M."/>
            <person name="Kohara Y."/>
            <person name="Fujiyama A."/>
            <person name="Arakawa K."/>
            <person name="Katayama T."/>
            <person name="Toyoda A."/>
            <person name="Kunieda T."/>
        </authorList>
    </citation>
    <scope>NUCLEOTIDE SEQUENCE [LARGE SCALE GENOMIC DNA]</scope>
    <source>
        <strain evidence="10 11">YOKOZUNA-1</strain>
    </source>
</reference>
<dbReference type="Gene3D" id="3.30.40.10">
    <property type="entry name" value="Zinc/RING finger domain, C3HC4 (zinc finger)"/>
    <property type="match status" value="1"/>
</dbReference>
<dbReference type="PANTHER" id="PTHR48033">
    <property type="entry name" value="RNA-BINDING (RRM/RBD/RNP MOTIFS) FAMILY PROTEIN"/>
    <property type="match status" value="1"/>
</dbReference>
<dbReference type="EMBL" id="BDGG01000001">
    <property type="protein sequence ID" value="GAU90270.1"/>
    <property type="molecule type" value="Genomic_DNA"/>
</dbReference>
<dbReference type="Pfam" id="PF00076">
    <property type="entry name" value="RRM_1"/>
    <property type="match status" value="1"/>
</dbReference>
<sequence length="576" mass="64077">MSHYCRDCDRTFEELNPDGTCPDCYEKDGIESRQAKPPEVATNAAEAALPTIRAPVSIAAHPLHALAITPLPQLPALDSLQFPTLPSLPALDGPDKLHYLTHGNLVVPKLPSLDFTASQAQEYGITPPLSPYHSYNDGRALSNGHAVHSRSQQLVRQPFPKSTRGRGGTQSSVHTQQNGNRRGKFPDYNGIENVVAVEQLSTTVDQATDKVMGRLDGCTDPNILVEQAPILQSIFEKLQKVKEKFESRAKDILGDVVSVEQLTYGLDAPAAASAAESSKKQELKPRRQRKKAVSNSVIVKNLPPDITEADLRRHFEQFCDRPSDVSLVKVVMDVTRRLCKGYAYVVLQHENIVKKILAQKAHTIKRILVSVSEHDEEEQLRRKRAYKIFVGGLSSFMSEETLEDSLEETYGELEGLWFHVHKENPWIDNAYAYINFATAETNDRILEEGTILINGRKFHCKKFAQQKNYLDEKKREGRFGPNWRERERANSGPEAPTTRGASPPPPAKVDGPAPLVEPSKPRGRDEGVCAVCVDEPSCIFLIPCGHVGTCARCAELVNDCPTCRRPIAQRLRAYLV</sequence>
<dbReference type="AlphaFoldDB" id="A0A1D1UP30"/>
<gene>
    <name evidence="10" type="primary">RvY_02708-1</name>
    <name evidence="10" type="synonym">RvY_02708.1</name>
    <name evidence="10" type="ORF">RvY_02708</name>
</gene>
<evidence type="ECO:0000313" key="11">
    <source>
        <dbReference type="Proteomes" id="UP000186922"/>
    </source>
</evidence>
<dbReference type="InterPro" id="IPR000504">
    <property type="entry name" value="RRM_dom"/>
</dbReference>
<keyword evidence="2 5" id="KW-0479">Metal-binding</keyword>
<dbReference type="PANTHER" id="PTHR48033:SF10">
    <property type="entry name" value="RNA-BINDING PROTEIN SQUID"/>
    <property type="match status" value="1"/>
</dbReference>
<dbReference type="InterPro" id="IPR013083">
    <property type="entry name" value="Znf_RING/FYVE/PHD"/>
</dbReference>
<keyword evidence="6" id="KW-0694">RNA-binding</keyword>
<dbReference type="InterPro" id="IPR001841">
    <property type="entry name" value="Znf_RING"/>
</dbReference>
<keyword evidence="4" id="KW-0539">Nucleus</keyword>
<dbReference type="InterPro" id="IPR012677">
    <property type="entry name" value="Nucleotide-bd_a/b_plait_sf"/>
</dbReference>
<evidence type="ECO:0000256" key="1">
    <source>
        <dbReference type="ARBA" id="ARBA00004123"/>
    </source>
</evidence>
<dbReference type="Gene3D" id="3.30.70.330">
    <property type="match status" value="2"/>
</dbReference>
<dbReference type="GO" id="GO:0000785">
    <property type="term" value="C:chromatin"/>
    <property type="evidence" value="ECO:0007669"/>
    <property type="project" value="TreeGrafter"/>
</dbReference>
<evidence type="ECO:0000256" key="4">
    <source>
        <dbReference type="ARBA" id="ARBA00023242"/>
    </source>
</evidence>
<feature type="domain" description="RRM" evidence="9">
    <location>
        <begin position="295"/>
        <end position="374"/>
    </location>
</feature>
<keyword evidence="3" id="KW-0862">Zinc</keyword>
<dbReference type="PROSITE" id="PS50102">
    <property type="entry name" value="RRM"/>
    <property type="match status" value="2"/>
</dbReference>